<proteinExistence type="predicted"/>
<dbReference type="Proteomes" id="UP000887576">
    <property type="component" value="Unplaced"/>
</dbReference>
<accession>A0AC34PZ27</accession>
<organism evidence="1 2">
    <name type="scientific">Panagrolaimus sp. JU765</name>
    <dbReference type="NCBI Taxonomy" id="591449"/>
    <lineage>
        <taxon>Eukaryota</taxon>
        <taxon>Metazoa</taxon>
        <taxon>Ecdysozoa</taxon>
        <taxon>Nematoda</taxon>
        <taxon>Chromadorea</taxon>
        <taxon>Rhabditida</taxon>
        <taxon>Tylenchina</taxon>
        <taxon>Panagrolaimomorpha</taxon>
        <taxon>Panagrolaimoidea</taxon>
        <taxon>Panagrolaimidae</taxon>
        <taxon>Panagrolaimus</taxon>
    </lineage>
</organism>
<sequence length="91" mass="10157">MSDKPKEDEQGPSDDLHETHDPEAAALESDKKRHKRRLMAEEEKEDGPVVSIDDRDTEEANDDPKCPEADEGEDDTCCADSDDDVPDRNSS</sequence>
<dbReference type="WBParaSite" id="JU765_v2.g114.t1">
    <property type="protein sequence ID" value="JU765_v2.g114.t1"/>
    <property type="gene ID" value="JU765_v2.g114"/>
</dbReference>
<name>A0AC34PZ27_9BILA</name>
<reference evidence="2" key="1">
    <citation type="submission" date="2022-11" db="UniProtKB">
        <authorList>
            <consortium name="WormBaseParasite"/>
        </authorList>
    </citation>
    <scope>IDENTIFICATION</scope>
</reference>
<evidence type="ECO:0000313" key="1">
    <source>
        <dbReference type="Proteomes" id="UP000887576"/>
    </source>
</evidence>
<protein>
    <submittedName>
        <fullName evidence="2">Uncharacterized protein</fullName>
    </submittedName>
</protein>
<evidence type="ECO:0000313" key="2">
    <source>
        <dbReference type="WBParaSite" id="JU765_v2.g114.t1"/>
    </source>
</evidence>